<dbReference type="Pfam" id="PF02870">
    <property type="entry name" value="Methyltransf_1N"/>
    <property type="match status" value="1"/>
</dbReference>
<dbReference type="SUPFAM" id="SSF57884">
    <property type="entry name" value="Ada DNA repair protein, N-terminal domain (N-Ada 10)"/>
    <property type="match status" value="1"/>
</dbReference>
<dbReference type="InterPro" id="IPR035451">
    <property type="entry name" value="Ada-like_dom_sf"/>
</dbReference>
<dbReference type="InterPro" id="IPR018060">
    <property type="entry name" value="HTH_AraC"/>
</dbReference>
<sequence length="352" mass="40368">MITDEKKKEAYYKMLLEKNSDYEGIFYVGVKTTGIFCRPTCPARKPKKENCEFFETAKEALLASYRPCKRCRPLTSPTLLSPEVKKLVEAIERNPEKKWTDKDFDELAISANTARRQFKKQFGMTFIEYARSRRLGLAFDYIRNGKSLINAQQEIGYDSSNGFRDAFVKIMGTQPKKHQSLHLLTAKWLETELGSMIAIADEEVLYLLEFVDRRGLEKEIENLRKKFNAAIIPGTNQILTKLEDELSKYFKGQLSHFSIPLAENLGTPFQKQVWKLLREIPLGSTISYKELAIKMGNEKASRAVARANGTNQIAILIPCHRVINSNQELGGYSGGVYRKEWLLKLEKRMADD</sequence>
<feature type="domain" description="HTH araC/xylS-type" evidence="8">
    <location>
        <begin position="85"/>
        <end position="181"/>
    </location>
</feature>
<comment type="catalytic activity">
    <reaction evidence="1">
        <text>a 4-O-methyl-thymidine in DNA + L-cysteinyl-[protein] = a thymidine in DNA + S-methyl-L-cysteinyl-[protein]</text>
        <dbReference type="Rhea" id="RHEA:53428"/>
        <dbReference type="Rhea" id="RHEA-COMP:10131"/>
        <dbReference type="Rhea" id="RHEA-COMP:10132"/>
        <dbReference type="Rhea" id="RHEA-COMP:13555"/>
        <dbReference type="Rhea" id="RHEA-COMP:13556"/>
        <dbReference type="ChEBI" id="CHEBI:29950"/>
        <dbReference type="ChEBI" id="CHEBI:82612"/>
        <dbReference type="ChEBI" id="CHEBI:137386"/>
        <dbReference type="ChEBI" id="CHEBI:137387"/>
        <dbReference type="EC" id="2.1.1.63"/>
    </reaction>
</comment>
<evidence type="ECO:0000313" key="10">
    <source>
        <dbReference type="Proteomes" id="UP001519296"/>
    </source>
</evidence>
<dbReference type="Pfam" id="PF02805">
    <property type="entry name" value="Ada_Zn_binding"/>
    <property type="match status" value="1"/>
</dbReference>
<dbReference type="PROSITE" id="PS01124">
    <property type="entry name" value="HTH_ARAC_FAMILY_2"/>
    <property type="match status" value="1"/>
</dbReference>
<keyword evidence="3" id="KW-0808">Transferase</keyword>
<dbReference type="InterPro" id="IPR008332">
    <property type="entry name" value="MethylG_MeTrfase_N"/>
</dbReference>
<dbReference type="PANTHER" id="PTHR10815">
    <property type="entry name" value="METHYLATED-DNA--PROTEIN-CYSTEINE METHYLTRANSFERASE"/>
    <property type="match status" value="1"/>
</dbReference>
<dbReference type="Gene3D" id="1.10.10.10">
    <property type="entry name" value="Winged helix-like DNA-binding domain superfamily/Winged helix DNA-binding domain"/>
    <property type="match status" value="1"/>
</dbReference>
<keyword evidence="5" id="KW-0010">Activator</keyword>
<name>A0ABS5B2V5_9STRE</name>
<dbReference type="SUPFAM" id="SSF46767">
    <property type="entry name" value="Methylated DNA-protein cysteine methyltransferase, C-terminal domain"/>
    <property type="match status" value="1"/>
</dbReference>
<evidence type="ECO:0000256" key="2">
    <source>
        <dbReference type="ARBA" id="ARBA00022603"/>
    </source>
</evidence>
<dbReference type="SMART" id="SM00342">
    <property type="entry name" value="HTH_ARAC"/>
    <property type="match status" value="1"/>
</dbReference>
<dbReference type="InterPro" id="IPR004026">
    <property type="entry name" value="Ada_DNA_repair_Zn-bd"/>
</dbReference>
<dbReference type="InterPro" id="IPR016221">
    <property type="entry name" value="Bifunct_regulatory_prot_Ada"/>
</dbReference>
<evidence type="ECO:0000256" key="4">
    <source>
        <dbReference type="ARBA" id="ARBA00022763"/>
    </source>
</evidence>
<dbReference type="Gene3D" id="1.10.10.60">
    <property type="entry name" value="Homeodomain-like"/>
    <property type="match status" value="1"/>
</dbReference>
<dbReference type="CDD" id="cd06445">
    <property type="entry name" value="ATase"/>
    <property type="match status" value="1"/>
</dbReference>
<keyword evidence="2" id="KW-0489">Methyltransferase</keyword>
<dbReference type="PROSITE" id="PS00374">
    <property type="entry name" value="MGMT"/>
    <property type="match status" value="1"/>
</dbReference>
<proteinExistence type="predicted"/>
<dbReference type="Proteomes" id="UP001519296">
    <property type="component" value="Unassembled WGS sequence"/>
</dbReference>
<evidence type="ECO:0000256" key="1">
    <source>
        <dbReference type="ARBA" id="ARBA00001286"/>
    </source>
</evidence>
<dbReference type="Pfam" id="PF01035">
    <property type="entry name" value="DNA_binding_1"/>
    <property type="match status" value="1"/>
</dbReference>
<keyword evidence="6" id="KW-0234">DNA repair</keyword>
<dbReference type="SUPFAM" id="SSF53155">
    <property type="entry name" value="Methylated DNA-protein cysteine methyltransferase domain"/>
    <property type="match status" value="1"/>
</dbReference>
<dbReference type="PANTHER" id="PTHR10815:SF5">
    <property type="entry name" value="METHYLATED-DNA--PROTEIN-CYSTEINE METHYLTRANSFERASE"/>
    <property type="match status" value="1"/>
</dbReference>
<dbReference type="Gene3D" id="3.30.160.70">
    <property type="entry name" value="Methylated DNA-protein cysteine methyltransferase domain"/>
    <property type="match status" value="1"/>
</dbReference>
<dbReference type="EMBL" id="PRDG01000001">
    <property type="protein sequence ID" value="MBP2622803.1"/>
    <property type="molecule type" value="Genomic_DNA"/>
</dbReference>
<dbReference type="NCBIfam" id="TIGR00589">
    <property type="entry name" value="ogt"/>
    <property type="match status" value="1"/>
</dbReference>
<keyword evidence="10" id="KW-1185">Reference proteome</keyword>
<comment type="catalytic activity">
    <reaction evidence="7">
        <text>a 6-O-methyl-2'-deoxyguanosine in DNA + L-cysteinyl-[protein] = S-methyl-L-cysteinyl-[protein] + a 2'-deoxyguanosine in DNA</text>
        <dbReference type="Rhea" id="RHEA:24000"/>
        <dbReference type="Rhea" id="RHEA-COMP:10131"/>
        <dbReference type="Rhea" id="RHEA-COMP:10132"/>
        <dbReference type="Rhea" id="RHEA-COMP:11367"/>
        <dbReference type="Rhea" id="RHEA-COMP:11368"/>
        <dbReference type="ChEBI" id="CHEBI:29950"/>
        <dbReference type="ChEBI" id="CHEBI:82612"/>
        <dbReference type="ChEBI" id="CHEBI:85445"/>
        <dbReference type="ChEBI" id="CHEBI:85448"/>
        <dbReference type="EC" id="2.1.1.63"/>
    </reaction>
</comment>
<dbReference type="Gene3D" id="3.40.10.10">
    <property type="entry name" value="DNA Methylphosphotriester Repair Domain"/>
    <property type="match status" value="1"/>
</dbReference>
<dbReference type="InterPro" id="IPR036631">
    <property type="entry name" value="MGMT_N_sf"/>
</dbReference>
<organism evidence="9 10">
    <name type="scientific">Streptococcus oricebi</name>
    <dbReference type="NCBI Taxonomy" id="1547447"/>
    <lineage>
        <taxon>Bacteria</taxon>
        <taxon>Bacillati</taxon>
        <taxon>Bacillota</taxon>
        <taxon>Bacilli</taxon>
        <taxon>Lactobacillales</taxon>
        <taxon>Streptococcaceae</taxon>
        <taxon>Streptococcus</taxon>
    </lineage>
</organism>
<evidence type="ECO:0000256" key="5">
    <source>
        <dbReference type="ARBA" id="ARBA00023159"/>
    </source>
</evidence>
<evidence type="ECO:0000256" key="3">
    <source>
        <dbReference type="ARBA" id="ARBA00022679"/>
    </source>
</evidence>
<dbReference type="InterPro" id="IPR036217">
    <property type="entry name" value="MethylDNA_cys_MeTrfase_DNAb"/>
</dbReference>
<dbReference type="InterPro" id="IPR014048">
    <property type="entry name" value="MethylDNA_cys_MeTrfase_DNA-bd"/>
</dbReference>
<evidence type="ECO:0000259" key="8">
    <source>
        <dbReference type="PROSITE" id="PS01124"/>
    </source>
</evidence>
<dbReference type="Pfam" id="PF12833">
    <property type="entry name" value="HTH_18"/>
    <property type="match status" value="1"/>
</dbReference>
<evidence type="ECO:0000256" key="6">
    <source>
        <dbReference type="ARBA" id="ARBA00023204"/>
    </source>
</evidence>
<dbReference type="InterPro" id="IPR001497">
    <property type="entry name" value="MethylDNA_cys_MeTrfase_AS"/>
</dbReference>
<keyword evidence="4" id="KW-0227">DNA damage</keyword>
<dbReference type="InterPro" id="IPR036388">
    <property type="entry name" value="WH-like_DNA-bd_sf"/>
</dbReference>
<reference evidence="9 10" key="1">
    <citation type="submission" date="2018-02" db="EMBL/GenBank/DDBJ databases">
        <title>Draft genome sequence of Streptococcus oricebi CCUG 70868T type strain.</title>
        <authorList>
            <person name="Mendez V."/>
            <person name="Salva-Serra F."/>
            <person name="Jaen-Luchoro D."/>
            <person name="Gonzales-Siles L."/>
            <person name="Karlsson R."/>
            <person name="Engstrom-Jakobsson H."/>
            <person name="Busquets A."/>
            <person name="Gomila M."/>
            <person name="Pineiro-Iglesias B."/>
            <person name="Bennasar-Figueras A."/>
            <person name="Seeger M."/>
            <person name="Moore E."/>
        </authorList>
    </citation>
    <scope>NUCLEOTIDE SEQUENCE [LARGE SCALE GENOMIC DNA]</scope>
    <source>
        <strain evidence="9 10">CCUG 70868</strain>
    </source>
</reference>
<dbReference type="PIRSF" id="PIRSF000409">
    <property type="entry name" value="Ada"/>
    <property type="match status" value="1"/>
</dbReference>
<evidence type="ECO:0000256" key="7">
    <source>
        <dbReference type="ARBA" id="ARBA00049348"/>
    </source>
</evidence>
<comment type="caution">
    <text evidence="9">The sequence shown here is derived from an EMBL/GenBank/DDBJ whole genome shotgun (WGS) entry which is preliminary data.</text>
</comment>
<evidence type="ECO:0000313" key="9">
    <source>
        <dbReference type="EMBL" id="MBP2622803.1"/>
    </source>
</evidence>
<protein>
    <submittedName>
        <fullName evidence="9">Bifunctional transcriptional activator/DNA repair enzyme protein Ada</fullName>
    </submittedName>
</protein>
<accession>A0ABS5B2V5</accession>
<gene>
    <name evidence="9" type="ORF">C4K46_02485</name>
</gene>
<dbReference type="RefSeq" id="WP_209627002.1">
    <property type="nucleotide sequence ID" value="NZ_PRDG01000001.1"/>
</dbReference>